<dbReference type="GO" id="GO:0048598">
    <property type="term" value="P:embryonic morphogenesis"/>
    <property type="evidence" value="ECO:0007669"/>
    <property type="project" value="TreeGrafter"/>
</dbReference>
<feature type="domain" description="Homeobox" evidence="10">
    <location>
        <begin position="203"/>
        <end position="232"/>
    </location>
</feature>
<dbReference type="PANTHER" id="PTHR24338:SF0">
    <property type="entry name" value="MUSCLE SEGMENTATION HOMEOBOX"/>
    <property type="match status" value="1"/>
</dbReference>
<evidence type="ECO:0000259" key="10">
    <source>
        <dbReference type="PROSITE" id="PS50071"/>
    </source>
</evidence>
<evidence type="ECO:0000256" key="7">
    <source>
        <dbReference type="PROSITE-ProRule" id="PRU00108"/>
    </source>
</evidence>
<protein>
    <submittedName>
        <fullName evidence="11">Muscle segmentation homeobox</fullName>
    </submittedName>
</protein>
<keyword evidence="12" id="KW-1185">Reference proteome</keyword>
<dbReference type="GO" id="GO:0000977">
    <property type="term" value="F:RNA polymerase II transcription regulatory region sequence-specific DNA binding"/>
    <property type="evidence" value="ECO:0007669"/>
    <property type="project" value="TreeGrafter"/>
</dbReference>
<evidence type="ECO:0000256" key="4">
    <source>
        <dbReference type="ARBA" id="ARBA00023155"/>
    </source>
</evidence>
<dbReference type="InterPro" id="IPR050674">
    <property type="entry name" value="Msh_Homeobox_Regulators"/>
</dbReference>
<evidence type="ECO:0000256" key="2">
    <source>
        <dbReference type="ARBA" id="ARBA00022473"/>
    </source>
</evidence>
<reference evidence="11" key="1">
    <citation type="submission" date="2019-05" db="EMBL/GenBank/DDBJ databases">
        <title>Annotation for the trematode Fasciolopsis buski.</title>
        <authorList>
            <person name="Choi Y.-J."/>
        </authorList>
    </citation>
    <scope>NUCLEOTIDE SEQUENCE</scope>
    <source>
        <strain evidence="11">HT</strain>
        <tissue evidence="11">Whole worm</tissue>
    </source>
</reference>
<sequence>MLRFSIDALLANNANSDSDVGLTQEPSPNGRISFWHSEGLSNLPVHTSNSTFSTSQNVISFPNCDHVPSHSSAIASDDLSLVRRLLNEVDTSESRDCNGGNLHVDSIIPLGPSPLSLFDSIHASGMLMDPNFLEHSLRSSTTLGQSMSTSLASSLPPPVPVPSSLVAPLAPSATDPLTGFEPYLSMGTRGIVRNWFELVGKYERAEFSNNLTLTETQVKIWFQNRRAKAKRLQEIESGKYQAVPNNIPNNETDLTATSSGDTLTPNSATVDGIGIGITTTTAAQITLGAIATSTAATTKAGTNTTSMEMTPNSNSVYSPEELDPNVISDADRYHLHNSSSWRSPMQSAPSTDSSERSDSLTPNAAASWPGTLPTTGNKSSPEQSPNTIKSRWSHPGSNLSITNSSGMGNVHKISSAFSKSVAKHTISYYSNGDRAELDSVKSNPSSTHSDYQSGLFNAPGSKYGSTLPLIKGEHKLESIDNSISLQTDHKLLIENLFKSHDRPEHTFQDCSSMSTQPALAMAHSGGIFNTLTTLPNSNYPKLPTVRCPISSSLPYDSCPIGPLDMTSLWMNSTHPILLANSLFSNLTERLIQSNPSTCPLSTQSLTNGGPYTYARDSIDYLSAATAAAAAAHAASAAAAMAAASSYQSNNTGSITNTTATATTSTIMNDISNHLLRNSVISSTMNSAKDNSAIPNEVLLATF</sequence>
<dbReference type="Gene3D" id="1.10.10.60">
    <property type="entry name" value="Homeodomain-like"/>
    <property type="match status" value="1"/>
</dbReference>
<organism evidence="11 12">
    <name type="scientific">Fasciolopsis buskii</name>
    <dbReference type="NCBI Taxonomy" id="27845"/>
    <lineage>
        <taxon>Eukaryota</taxon>
        <taxon>Metazoa</taxon>
        <taxon>Spiralia</taxon>
        <taxon>Lophotrochozoa</taxon>
        <taxon>Platyhelminthes</taxon>
        <taxon>Trematoda</taxon>
        <taxon>Digenea</taxon>
        <taxon>Plagiorchiida</taxon>
        <taxon>Echinostomata</taxon>
        <taxon>Echinostomatoidea</taxon>
        <taxon>Fasciolidae</taxon>
        <taxon>Fasciolopsis</taxon>
    </lineage>
</organism>
<dbReference type="CDD" id="cd00086">
    <property type="entry name" value="homeodomain"/>
    <property type="match status" value="1"/>
</dbReference>
<dbReference type="SMART" id="SM00389">
    <property type="entry name" value="HOX"/>
    <property type="match status" value="1"/>
</dbReference>
<comment type="subcellular location">
    <subcellularLocation>
        <location evidence="1 7 8">Nucleus</location>
    </subcellularLocation>
</comment>
<name>A0A8E0RTR5_9TREM</name>
<dbReference type="AlphaFoldDB" id="A0A8E0RTR5"/>
<dbReference type="InterPro" id="IPR009057">
    <property type="entry name" value="Homeodomain-like_sf"/>
</dbReference>
<keyword evidence="2" id="KW-0217">Developmental protein</keyword>
<proteinExistence type="inferred from homology"/>
<feature type="region of interest" description="Disordered" evidence="9">
    <location>
        <begin position="301"/>
        <end position="323"/>
    </location>
</feature>
<evidence type="ECO:0000256" key="8">
    <source>
        <dbReference type="RuleBase" id="RU000682"/>
    </source>
</evidence>
<dbReference type="PANTHER" id="PTHR24338">
    <property type="entry name" value="HOMEOBOX PROTEIN MSX"/>
    <property type="match status" value="1"/>
</dbReference>
<feature type="compositionally biased region" description="Polar residues" evidence="9">
    <location>
        <begin position="337"/>
        <end position="352"/>
    </location>
</feature>
<dbReference type="GO" id="GO:0005634">
    <property type="term" value="C:nucleus"/>
    <property type="evidence" value="ECO:0007669"/>
    <property type="project" value="UniProtKB-SubCell"/>
</dbReference>
<feature type="region of interest" description="Disordered" evidence="9">
    <location>
        <begin position="337"/>
        <end position="406"/>
    </location>
</feature>
<feature type="DNA-binding region" description="Homeobox" evidence="7">
    <location>
        <begin position="205"/>
        <end position="233"/>
    </location>
</feature>
<evidence type="ECO:0000256" key="6">
    <source>
        <dbReference type="ARBA" id="ARBA00038425"/>
    </source>
</evidence>
<dbReference type="InterPro" id="IPR001356">
    <property type="entry name" value="HD"/>
</dbReference>
<evidence type="ECO:0000256" key="9">
    <source>
        <dbReference type="SAM" id="MobiDB-lite"/>
    </source>
</evidence>
<evidence type="ECO:0000313" key="11">
    <source>
        <dbReference type="EMBL" id="KAA0190278.1"/>
    </source>
</evidence>
<feature type="compositionally biased region" description="Polar residues" evidence="9">
    <location>
        <begin position="372"/>
        <end position="406"/>
    </location>
</feature>
<dbReference type="PROSITE" id="PS00027">
    <property type="entry name" value="HOMEOBOX_1"/>
    <property type="match status" value="1"/>
</dbReference>
<keyword evidence="5 7" id="KW-0539">Nucleus</keyword>
<evidence type="ECO:0000313" key="12">
    <source>
        <dbReference type="Proteomes" id="UP000728185"/>
    </source>
</evidence>
<dbReference type="Pfam" id="PF00046">
    <property type="entry name" value="Homeodomain"/>
    <property type="match status" value="1"/>
</dbReference>
<dbReference type="InterPro" id="IPR017970">
    <property type="entry name" value="Homeobox_CS"/>
</dbReference>
<dbReference type="Proteomes" id="UP000728185">
    <property type="component" value="Unassembled WGS sequence"/>
</dbReference>
<keyword evidence="4 7" id="KW-0371">Homeobox</keyword>
<accession>A0A8E0RTR5</accession>
<gene>
    <name evidence="11" type="ORF">FBUS_08454</name>
</gene>
<dbReference type="GO" id="GO:0000981">
    <property type="term" value="F:DNA-binding transcription factor activity, RNA polymerase II-specific"/>
    <property type="evidence" value="ECO:0007669"/>
    <property type="project" value="InterPro"/>
</dbReference>
<comment type="similarity">
    <text evidence="6">Belongs to the Msh homeobox family.</text>
</comment>
<dbReference type="OrthoDB" id="6159439at2759"/>
<dbReference type="PROSITE" id="PS50071">
    <property type="entry name" value="HOMEOBOX_2"/>
    <property type="match status" value="1"/>
</dbReference>
<dbReference type="EMBL" id="LUCM01007230">
    <property type="protein sequence ID" value="KAA0190278.1"/>
    <property type="molecule type" value="Genomic_DNA"/>
</dbReference>
<evidence type="ECO:0000256" key="3">
    <source>
        <dbReference type="ARBA" id="ARBA00023125"/>
    </source>
</evidence>
<keyword evidence="3 7" id="KW-0238">DNA-binding</keyword>
<comment type="caution">
    <text evidence="11">The sequence shown here is derived from an EMBL/GenBank/DDBJ whole genome shotgun (WGS) entry which is preliminary data.</text>
</comment>
<dbReference type="SUPFAM" id="SSF46689">
    <property type="entry name" value="Homeodomain-like"/>
    <property type="match status" value="1"/>
</dbReference>
<evidence type="ECO:0000256" key="1">
    <source>
        <dbReference type="ARBA" id="ARBA00004123"/>
    </source>
</evidence>
<evidence type="ECO:0000256" key="5">
    <source>
        <dbReference type="ARBA" id="ARBA00023242"/>
    </source>
</evidence>
<feature type="compositionally biased region" description="Polar residues" evidence="9">
    <location>
        <begin position="307"/>
        <end position="317"/>
    </location>
</feature>